<evidence type="ECO:0000256" key="1">
    <source>
        <dbReference type="ARBA" id="ARBA00004413"/>
    </source>
</evidence>
<evidence type="ECO:0000313" key="15">
    <source>
        <dbReference type="EMBL" id="BAU27687.1"/>
    </source>
</evidence>
<evidence type="ECO:0000256" key="7">
    <source>
        <dbReference type="ARBA" id="ARBA00022795"/>
    </source>
</evidence>
<dbReference type="SUPFAM" id="SSF52540">
    <property type="entry name" value="P-loop containing nucleoside triphosphate hydrolases"/>
    <property type="match status" value="1"/>
</dbReference>
<dbReference type="InterPro" id="IPR027417">
    <property type="entry name" value="P-loop_NTPase"/>
</dbReference>
<keyword evidence="15" id="KW-0969">Cilium</keyword>
<dbReference type="SMART" id="SM00962">
    <property type="entry name" value="SRP54"/>
    <property type="match status" value="1"/>
</dbReference>
<dbReference type="FunFam" id="3.40.50.300:FF:000695">
    <property type="entry name" value="Flagellar biosynthesis regulator FlhF"/>
    <property type="match status" value="1"/>
</dbReference>
<evidence type="ECO:0000256" key="3">
    <source>
        <dbReference type="ARBA" id="ARBA00014919"/>
    </source>
</evidence>
<dbReference type="SMART" id="SM00382">
    <property type="entry name" value="AAA"/>
    <property type="match status" value="1"/>
</dbReference>
<keyword evidence="10" id="KW-0472">Membrane</keyword>
<comment type="similarity">
    <text evidence="2">Belongs to the GTP-binding SRP family.</text>
</comment>
<dbReference type="GO" id="GO:0044781">
    <property type="term" value="P:bacterial-type flagellum organization"/>
    <property type="evidence" value="ECO:0007669"/>
    <property type="project" value="UniProtKB-UniRule"/>
</dbReference>
<keyword evidence="5" id="KW-1003">Cell membrane</keyword>
<sequence length="416" mass="46454">MRVKKYIVDSMSDALEQIRSELGKDAIILNTKPVKTGGFLGMFGKKQIEVIAAIDPNAEKPRPRRTEPTKTTPPPVPAVATPIEVVPVSKASFGKKDSETVDFSAVLYQKAVQENIPPAPEVNVQVLTKEIGDMRNMLWKLMLTDEKAAAMPSVFMTIRQRLQRQEVEDDIIVSLFERVMKQLSSEELSQETKVWAEVRKQLTAWMDESQLVPGPLNQDAAFVSFVGPTGVGKTTTLAKLAAASVLHHKRKVGMITSDTYRIAAVEQLKTYANILNVPLKVVYAAEELPQTIERLTGCDLIFMDTAGRNYRNKEYVEEVNRLLVSHQPIETFLVVSLTAKYEDIKAVAESFRHVPIQKVIFTKVDETRSYGAIVNLVLERGLSLSYFANGQNVPDDIEQATSERVVSLVLGDREHE</sequence>
<evidence type="ECO:0000256" key="4">
    <source>
        <dbReference type="ARBA" id="ARBA00022448"/>
    </source>
</evidence>
<feature type="compositionally biased region" description="Basic and acidic residues" evidence="14">
    <location>
        <begin position="57"/>
        <end position="68"/>
    </location>
</feature>
<dbReference type="PANTHER" id="PTHR43134">
    <property type="entry name" value="SIGNAL RECOGNITION PARTICLE RECEPTOR SUBUNIT ALPHA"/>
    <property type="match status" value="1"/>
</dbReference>
<evidence type="ECO:0000256" key="9">
    <source>
        <dbReference type="ARBA" id="ARBA00023134"/>
    </source>
</evidence>
<gene>
    <name evidence="15" type="primary">flhF</name>
    <name evidence="15" type="ORF">CB4_01861</name>
</gene>
<keyword evidence="7" id="KW-1005">Bacterial flagellum biogenesis</keyword>
<evidence type="ECO:0000256" key="6">
    <source>
        <dbReference type="ARBA" id="ARBA00022741"/>
    </source>
</evidence>
<dbReference type="GO" id="GO:0015031">
    <property type="term" value="P:protein transport"/>
    <property type="evidence" value="ECO:0007669"/>
    <property type="project" value="UniProtKB-KW"/>
</dbReference>
<feature type="region of interest" description="Disordered" evidence="14">
    <location>
        <begin position="55"/>
        <end position="78"/>
    </location>
</feature>
<evidence type="ECO:0000256" key="10">
    <source>
        <dbReference type="ARBA" id="ARBA00023136"/>
    </source>
</evidence>
<dbReference type="RefSeq" id="WP_096465218.1">
    <property type="nucleotide sequence ID" value="NZ_AP017312.1"/>
</dbReference>
<keyword evidence="15" id="KW-0282">Flagellum</keyword>
<reference evidence="15 16" key="1">
    <citation type="submission" date="2015-12" db="EMBL/GenBank/DDBJ databases">
        <title>Genome sequence of Aneurinibacillus soli.</title>
        <authorList>
            <person name="Lee J.S."/>
            <person name="Lee K.C."/>
            <person name="Kim K.K."/>
            <person name="Lee B.W."/>
        </authorList>
    </citation>
    <scope>NUCLEOTIDE SEQUENCE [LARGE SCALE GENOMIC DNA]</scope>
    <source>
        <strain evidence="15 16">CB4</strain>
    </source>
</reference>
<keyword evidence="8" id="KW-0653">Protein transport</keyword>
<protein>
    <recommendedName>
        <fullName evidence="3 13">Flagellar biosynthesis protein FlhF</fullName>
    </recommendedName>
</protein>
<evidence type="ECO:0000313" key="16">
    <source>
        <dbReference type="Proteomes" id="UP000217696"/>
    </source>
</evidence>
<evidence type="ECO:0000256" key="13">
    <source>
        <dbReference type="NCBIfam" id="TIGR03499"/>
    </source>
</evidence>
<proteinExistence type="inferred from homology"/>
<keyword evidence="6" id="KW-0547">Nucleotide-binding</keyword>
<dbReference type="Proteomes" id="UP000217696">
    <property type="component" value="Chromosome"/>
</dbReference>
<organism evidence="15 16">
    <name type="scientific">Aneurinibacillus soli</name>
    <dbReference type="NCBI Taxonomy" id="1500254"/>
    <lineage>
        <taxon>Bacteria</taxon>
        <taxon>Bacillati</taxon>
        <taxon>Bacillota</taxon>
        <taxon>Bacilli</taxon>
        <taxon>Bacillales</taxon>
        <taxon>Paenibacillaceae</taxon>
        <taxon>Aneurinibacillus group</taxon>
        <taxon>Aneurinibacillus</taxon>
    </lineage>
</organism>
<dbReference type="OrthoDB" id="9778554at2"/>
<dbReference type="InterPro" id="IPR000897">
    <property type="entry name" value="SRP54_GTPase_dom"/>
</dbReference>
<dbReference type="PANTHER" id="PTHR43134:SF3">
    <property type="entry name" value="FLAGELLAR BIOSYNTHESIS PROTEIN FLHF"/>
    <property type="match status" value="1"/>
</dbReference>
<dbReference type="Gene3D" id="1.20.120.1380">
    <property type="entry name" value="Flagellar FlhF biosynthesis protein, N domain"/>
    <property type="match status" value="1"/>
</dbReference>
<dbReference type="Gene3D" id="3.40.50.300">
    <property type="entry name" value="P-loop containing nucleotide triphosphate hydrolases"/>
    <property type="match status" value="1"/>
</dbReference>
<evidence type="ECO:0000256" key="14">
    <source>
        <dbReference type="SAM" id="MobiDB-lite"/>
    </source>
</evidence>
<dbReference type="GO" id="GO:0005047">
    <property type="term" value="F:signal recognition particle binding"/>
    <property type="evidence" value="ECO:0007669"/>
    <property type="project" value="TreeGrafter"/>
</dbReference>
<accession>A0A0U5BBW7</accession>
<evidence type="ECO:0000256" key="12">
    <source>
        <dbReference type="ARBA" id="ARBA00025337"/>
    </source>
</evidence>
<dbReference type="AlphaFoldDB" id="A0A0U5BBW7"/>
<dbReference type="KEGG" id="asoc:CB4_01861"/>
<dbReference type="GO" id="GO:0005886">
    <property type="term" value="C:plasma membrane"/>
    <property type="evidence" value="ECO:0007669"/>
    <property type="project" value="UniProtKB-SubCell"/>
</dbReference>
<evidence type="ECO:0000256" key="8">
    <source>
        <dbReference type="ARBA" id="ARBA00022927"/>
    </source>
</evidence>
<dbReference type="GO" id="GO:0005525">
    <property type="term" value="F:GTP binding"/>
    <property type="evidence" value="ECO:0007669"/>
    <property type="project" value="UniProtKB-UniRule"/>
</dbReference>
<dbReference type="Pfam" id="PF00448">
    <property type="entry name" value="SRP54"/>
    <property type="match status" value="1"/>
</dbReference>
<comment type="function">
    <text evidence="12">Necessary for flagellar biosynthesis. May be involved in translocation of the flagellum.</text>
</comment>
<evidence type="ECO:0000256" key="11">
    <source>
        <dbReference type="ARBA" id="ARBA00023225"/>
    </source>
</evidence>
<name>A0A0U5BBW7_9BACL</name>
<dbReference type="InterPro" id="IPR047040">
    <property type="entry name" value="FlhF__GTPase_dom"/>
</dbReference>
<keyword evidence="9" id="KW-0342">GTP-binding</keyword>
<keyword evidence="16" id="KW-1185">Reference proteome</keyword>
<evidence type="ECO:0000256" key="5">
    <source>
        <dbReference type="ARBA" id="ARBA00022475"/>
    </source>
</evidence>
<keyword evidence="11" id="KW-1006">Bacterial flagellum protein export</keyword>
<dbReference type="CDD" id="cd17873">
    <property type="entry name" value="FlhF"/>
    <property type="match status" value="1"/>
</dbReference>
<keyword evidence="15" id="KW-0966">Cell projection</keyword>
<dbReference type="GO" id="GO:0006614">
    <property type="term" value="P:SRP-dependent cotranslational protein targeting to membrane"/>
    <property type="evidence" value="ECO:0007669"/>
    <property type="project" value="UniProtKB-UniRule"/>
</dbReference>
<dbReference type="NCBIfam" id="TIGR03499">
    <property type="entry name" value="FlhF"/>
    <property type="match status" value="1"/>
</dbReference>
<dbReference type="InterPro" id="IPR003593">
    <property type="entry name" value="AAA+_ATPase"/>
</dbReference>
<dbReference type="EMBL" id="AP017312">
    <property type="protein sequence ID" value="BAU27687.1"/>
    <property type="molecule type" value="Genomic_DNA"/>
</dbReference>
<evidence type="ECO:0000256" key="2">
    <source>
        <dbReference type="ARBA" id="ARBA00008531"/>
    </source>
</evidence>
<dbReference type="GO" id="GO:0003924">
    <property type="term" value="F:GTPase activity"/>
    <property type="evidence" value="ECO:0007669"/>
    <property type="project" value="UniProtKB-UniRule"/>
</dbReference>
<dbReference type="InterPro" id="IPR020006">
    <property type="entry name" value="FlhF"/>
</dbReference>
<keyword evidence="4" id="KW-0813">Transport</keyword>
<comment type="subcellular location">
    <subcellularLocation>
        <location evidence="1">Cell membrane</location>
        <topology evidence="1">Peripheral membrane protein</topology>
        <orientation evidence="1">Cytoplasmic side</orientation>
    </subcellularLocation>
</comment>